<accession>A0A1Q8VKU7</accession>
<protein>
    <recommendedName>
        <fullName evidence="3">Helix-turn-helix domain-containing protein</fullName>
    </recommendedName>
</protein>
<proteinExistence type="predicted"/>
<evidence type="ECO:0008006" key="3">
    <source>
        <dbReference type="Google" id="ProtNLM"/>
    </source>
</evidence>
<dbReference type="InterPro" id="IPR036390">
    <property type="entry name" value="WH_DNA-bd_sf"/>
</dbReference>
<sequence>MAPADTAVVMELAHLADWRGESVVSVAHLVDRTHLGVRTVKRVLARLEARGVLLRRRRRVDGHQGASLIRLLPQAASAAAEDDVEEIRVYRFPLPEVDLEGRWVETSDNEGLREAILGAIDESWRGEEMGVVYRSLDRAVTQQMAGIIHEGIEFARLRPDESKADTTSWAWQVIRECTERIVTADCPWAMWTVITKRATRSGRDDVLPEGVRVDEVDPSLMPEGVSLPGELAVDAVAVDDFERVLRDPVDALVAAGMDETTAWAGTRRVAELAVLKGSSRRHTAAAEDARLEDLGVSAPCARAWMTLLVGSRRGTRGSVLEMAPEEVEGMAAKVVKAYQDI</sequence>
<name>A0A1Q8VKU7_9ACTO</name>
<gene>
    <name evidence="1" type="ORF">BKH28_08675</name>
</gene>
<dbReference type="EMBL" id="MSKL01000022">
    <property type="protein sequence ID" value="OLO48708.1"/>
    <property type="molecule type" value="Genomic_DNA"/>
</dbReference>
<dbReference type="Proteomes" id="UP000186394">
    <property type="component" value="Unassembled WGS sequence"/>
</dbReference>
<dbReference type="AlphaFoldDB" id="A0A1Q8VKU7"/>
<comment type="caution">
    <text evidence="1">The sequence shown here is derived from an EMBL/GenBank/DDBJ whole genome shotgun (WGS) entry which is preliminary data.</text>
</comment>
<dbReference type="SUPFAM" id="SSF46785">
    <property type="entry name" value="Winged helix' DNA-binding domain"/>
    <property type="match status" value="1"/>
</dbReference>
<evidence type="ECO:0000313" key="1">
    <source>
        <dbReference type="EMBL" id="OLO48708.1"/>
    </source>
</evidence>
<organism evidence="1 2">
    <name type="scientific">Actinomyces oris</name>
    <dbReference type="NCBI Taxonomy" id="544580"/>
    <lineage>
        <taxon>Bacteria</taxon>
        <taxon>Bacillati</taxon>
        <taxon>Actinomycetota</taxon>
        <taxon>Actinomycetes</taxon>
        <taxon>Actinomycetales</taxon>
        <taxon>Actinomycetaceae</taxon>
        <taxon>Actinomyces</taxon>
    </lineage>
</organism>
<reference evidence="1 2" key="1">
    <citation type="submission" date="2016-12" db="EMBL/GenBank/DDBJ databases">
        <title>Genomic comparison of strains in the 'Actinomyces naeslundii' group.</title>
        <authorList>
            <person name="Mughal S.R."/>
            <person name="Do T."/>
            <person name="Gilbert S.C."/>
            <person name="Witherden E.A."/>
            <person name="Didelot X."/>
            <person name="Beighton D."/>
        </authorList>
    </citation>
    <scope>NUCLEOTIDE SEQUENCE [LARGE SCALE GENOMIC DNA]</scope>
    <source>
        <strain evidence="1 2">P6N</strain>
    </source>
</reference>
<evidence type="ECO:0000313" key="2">
    <source>
        <dbReference type="Proteomes" id="UP000186394"/>
    </source>
</evidence>